<reference evidence="9" key="1">
    <citation type="submission" date="2023-08" db="EMBL/GenBank/DDBJ databases">
        <authorList>
            <person name="Audoor S."/>
            <person name="Bilcke G."/>
        </authorList>
    </citation>
    <scope>NUCLEOTIDE SEQUENCE</scope>
</reference>
<evidence type="ECO:0000256" key="2">
    <source>
        <dbReference type="ARBA" id="ARBA00006462"/>
    </source>
</evidence>
<dbReference type="EMBL" id="CAKOGP040001869">
    <property type="protein sequence ID" value="CAJ1954356.1"/>
    <property type="molecule type" value="Genomic_DNA"/>
</dbReference>
<dbReference type="PANTHER" id="PTHR23033:SF14">
    <property type="entry name" value="GLYCOPROTEIN-N-ACETYLGALACTOSAMINE 3-BETA-GALACTOSYLTRANSFERASE 1-RELATED"/>
    <property type="match status" value="1"/>
</dbReference>
<gene>
    <name evidence="9" type="ORF">CYCCA115_LOCUS14948</name>
</gene>
<evidence type="ECO:0000256" key="8">
    <source>
        <dbReference type="SAM" id="Phobius"/>
    </source>
</evidence>
<dbReference type="PANTHER" id="PTHR23033">
    <property type="entry name" value="BETA1,3-GALACTOSYLTRANSFERASE"/>
    <property type="match status" value="1"/>
</dbReference>
<evidence type="ECO:0000313" key="9">
    <source>
        <dbReference type="EMBL" id="CAJ1954356.1"/>
    </source>
</evidence>
<evidence type="ECO:0000256" key="4">
    <source>
        <dbReference type="ARBA" id="ARBA00022968"/>
    </source>
</evidence>
<feature type="region of interest" description="Disordered" evidence="7">
    <location>
        <begin position="1"/>
        <end position="43"/>
    </location>
</feature>
<protein>
    <submittedName>
        <fullName evidence="9">Uncharacterized protein</fullName>
    </submittedName>
</protein>
<evidence type="ECO:0000256" key="1">
    <source>
        <dbReference type="ARBA" id="ARBA00004606"/>
    </source>
</evidence>
<evidence type="ECO:0000256" key="3">
    <source>
        <dbReference type="ARBA" id="ARBA00022692"/>
    </source>
</evidence>
<proteinExistence type="inferred from homology"/>
<name>A0AAD2FVI1_9STRA</name>
<dbReference type="Proteomes" id="UP001295423">
    <property type="component" value="Unassembled WGS sequence"/>
</dbReference>
<dbReference type="GO" id="GO:0016020">
    <property type="term" value="C:membrane"/>
    <property type="evidence" value="ECO:0007669"/>
    <property type="project" value="UniProtKB-SubCell"/>
</dbReference>
<keyword evidence="10" id="KW-1185">Reference proteome</keyword>
<evidence type="ECO:0000256" key="6">
    <source>
        <dbReference type="ARBA" id="ARBA00023136"/>
    </source>
</evidence>
<keyword evidence="4" id="KW-0735">Signal-anchor</keyword>
<comment type="similarity">
    <text evidence="2">Belongs to the glycosyltransferase 31 family. Beta3-Gal-T subfamily.</text>
</comment>
<feature type="compositionally biased region" description="Gly residues" evidence="7">
    <location>
        <begin position="1"/>
        <end position="11"/>
    </location>
</feature>
<keyword evidence="6 8" id="KW-0472">Membrane</keyword>
<feature type="transmembrane region" description="Helical" evidence="8">
    <location>
        <begin position="57"/>
        <end position="79"/>
    </location>
</feature>
<dbReference type="Gene3D" id="3.90.550.50">
    <property type="match status" value="1"/>
</dbReference>
<evidence type="ECO:0000256" key="5">
    <source>
        <dbReference type="ARBA" id="ARBA00022989"/>
    </source>
</evidence>
<keyword evidence="3 8" id="KW-0812">Transmembrane</keyword>
<evidence type="ECO:0000256" key="7">
    <source>
        <dbReference type="SAM" id="MobiDB-lite"/>
    </source>
</evidence>
<comment type="caution">
    <text evidence="9">The sequence shown here is derived from an EMBL/GenBank/DDBJ whole genome shotgun (WGS) entry which is preliminary data.</text>
</comment>
<evidence type="ECO:0000313" key="10">
    <source>
        <dbReference type="Proteomes" id="UP001295423"/>
    </source>
</evidence>
<comment type="subcellular location">
    <subcellularLocation>
        <location evidence="1">Membrane</location>
        <topology evidence="1">Single-pass type II membrane protein</topology>
    </subcellularLocation>
</comment>
<organism evidence="9 10">
    <name type="scientific">Cylindrotheca closterium</name>
    <dbReference type="NCBI Taxonomy" id="2856"/>
    <lineage>
        <taxon>Eukaryota</taxon>
        <taxon>Sar</taxon>
        <taxon>Stramenopiles</taxon>
        <taxon>Ochrophyta</taxon>
        <taxon>Bacillariophyta</taxon>
        <taxon>Bacillariophyceae</taxon>
        <taxon>Bacillariophycidae</taxon>
        <taxon>Bacillariales</taxon>
        <taxon>Bacillariaceae</taxon>
        <taxon>Cylindrotheca</taxon>
    </lineage>
</organism>
<accession>A0AAD2FVI1</accession>
<dbReference type="InterPro" id="IPR026050">
    <property type="entry name" value="C1GALT1/C1GALT1_chp1"/>
</dbReference>
<dbReference type="AlphaFoldDB" id="A0AAD2FVI1"/>
<dbReference type="GO" id="GO:0016263">
    <property type="term" value="F:glycoprotein-N-acetylgalactosamine 3-beta-galactosyltransferase activity"/>
    <property type="evidence" value="ECO:0007669"/>
    <property type="project" value="TreeGrafter"/>
</dbReference>
<sequence length="452" mass="52026">MDIVGGTGGTGLHARKHHKGSANNHADDTDDSHPQSPHRRRSRRYSRYLPSFLHSEVGVAFEIVVVFLVCGFLLGYLVLSHQHRHVMHFISDPLGHLRLHGRAGFRHHFYSGQPRTVTVVLPSVVNPKNRKRRLDSIFETWGPNARAIYVVHNVSEFPQADHHAVISEKSQPEDPYSYPQILLVPPSISFNDGLPRLNYVIRTVYEKVNPDFAFFVNDHTFVIPEHLCKYLEDKHPEEDMYHGHAMKNQKDIFNSGAAGYVLSRKTMQSLVQAWDKEDPTCLLKNGAKWLQGNPGLVTSKCLKEVLHVEAVDTRYHGKYHRFHAFPLTRVVSGAVDDWYKKKHEDMDKMMKTDASYNHLDSGVGCCAQETISFHYVEYSESRALFSTREALIENPHMTDHELKKEMIAKWPKDFKEIGGYSRGLPKEENKDDWETLLIVMRRISSRHTQREC</sequence>
<keyword evidence="5 8" id="KW-1133">Transmembrane helix</keyword>